<dbReference type="AlphaFoldDB" id="A0A1I0QM05"/>
<dbReference type="EMBL" id="FOJA01000001">
    <property type="protein sequence ID" value="SEW28089.1"/>
    <property type="molecule type" value="Genomic_DNA"/>
</dbReference>
<feature type="transmembrane region" description="Helical" evidence="1">
    <location>
        <begin position="60"/>
        <end position="80"/>
    </location>
</feature>
<dbReference type="Proteomes" id="UP000198518">
    <property type="component" value="Unassembled WGS sequence"/>
</dbReference>
<organism evidence="2 3">
    <name type="scientific">Halobacterium jilantaiense</name>
    <dbReference type="NCBI Taxonomy" id="355548"/>
    <lineage>
        <taxon>Archaea</taxon>
        <taxon>Methanobacteriati</taxon>
        <taxon>Methanobacteriota</taxon>
        <taxon>Stenosarchaea group</taxon>
        <taxon>Halobacteria</taxon>
        <taxon>Halobacteriales</taxon>
        <taxon>Halobacteriaceae</taxon>
        <taxon>Halobacterium</taxon>
    </lineage>
</organism>
<keyword evidence="1" id="KW-1133">Transmembrane helix</keyword>
<proteinExistence type="predicted"/>
<sequence length="88" mass="9328">MSRDSDTWLRVGAWGQLATIALAVAFWSLGASTALYATCLGYVLVTVTGIVGVARNASAFVGPLVYPFVVPGFVPLYYFAVHQTPASE</sequence>
<evidence type="ECO:0000313" key="3">
    <source>
        <dbReference type="Proteomes" id="UP000198518"/>
    </source>
</evidence>
<keyword evidence="1" id="KW-0472">Membrane</keyword>
<name>A0A1I0QM05_9EURY</name>
<evidence type="ECO:0000256" key="1">
    <source>
        <dbReference type="SAM" id="Phobius"/>
    </source>
</evidence>
<dbReference type="RefSeq" id="WP_089670009.1">
    <property type="nucleotide sequence ID" value="NZ_FOJA01000001.1"/>
</dbReference>
<protein>
    <submittedName>
        <fullName evidence="2">Uncharacterized protein</fullName>
    </submittedName>
</protein>
<dbReference type="OrthoDB" id="265734at2157"/>
<accession>A0A1I0QM05</accession>
<gene>
    <name evidence="2" type="ORF">SAMN04487945_2720</name>
</gene>
<feature type="transmembrane region" description="Helical" evidence="1">
    <location>
        <begin position="34"/>
        <end position="53"/>
    </location>
</feature>
<keyword evidence="1" id="KW-0812">Transmembrane</keyword>
<evidence type="ECO:0000313" key="2">
    <source>
        <dbReference type="EMBL" id="SEW28089.1"/>
    </source>
</evidence>
<feature type="transmembrane region" description="Helical" evidence="1">
    <location>
        <begin position="7"/>
        <end position="28"/>
    </location>
</feature>
<keyword evidence="3" id="KW-1185">Reference proteome</keyword>
<reference evidence="2 3" key="1">
    <citation type="submission" date="2016-10" db="EMBL/GenBank/DDBJ databases">
        <authorList>
            <person name="de Groot N.N."/>
        </authorList>
    </citation>
    <scope>NUCLEOTIDE SEQUENCE [LARGE SCALE GENOMIC DNA]</scope>
    <source>
        <strain evidence="2 3">CGMCC 1.5337</strain>
    </source>
</reference>